<dbReference type="AlphaFoldDB" id="A0A1C5GH33"/>
<dbReference type="Proteomes" id="UP000198251">
    <property type="component" value="Chromosome I"/>
</dbReference>
<evidence type="ECO:0000259" key="9">
    <source>
        <dbReference type="PROSITE" id="PS51379"/>
    </source>
</evidence>
<evidence type="ECO:0000256" key="1">
    <source>
        <dbReference type="ARBA" id="ARBA00001927"/>
    </source>
</evidence>
<dbReference type="PRINTS" id="PR00352">
    <property type="entry name" value="3FE4SFRDOXIN"/>
</dbReference>
<evidence type="ECO:0000256" key="2">
    <source>
        <dbReference type="ARBA" id="ARBA00022448"/>
    </source>
</evidence>
<dbReference type="PROSITE" id="PS51379">
    <property type="entry name" value="4FE4S_FER_2"/>
    <property type="match status" value="1"/>
</dbReference>
<evidence type="ECO:0000256" key="7">
    <source>
        <dbReference type="ARBA" id="ARBA00023291"/>
    </source>
</evidence>
<evidence type="ECO:0000313" key="11">
    <source>
        <dbReference type="Proteomes" id="UP000198251"/>
    </source>
</evidence>
<organism evidence="10 11">
    <name type="scientific">Micromonospora echinofusca</name>
    <dbReference type="NCBI Taxonomy" id="47858"/>
    <lineage>
        <taxon>Bacteria</taxon>
        <taxon>Bacillati</taxon>
        <taxon>Actinomycetota</taxon>
        <taxon>Actinomycetes</taxon>
        <taxon>Micromonosporales</taxon>
        <taxon>Micromonosporaceae</taxon>
        <taxon>Micromonospora</taxon>
    </lineage>
</organism>
<dbReference type="SUPFAM" id="SSF54862">
    <property type="entry name" value="4Fe-4S ferredoxins"/>
    <property type="match status" value="1"/>
</dbReference>
<dbReference type="GO" id="GO:0009055">
    <property type="term" value="F:electron transfer activity"/>
    <property type="evidence" value="ECO:0007669"/>
    <property type="project" value="UniProtKB-UniRule"/>
</dbReference>
<reference evidence="10 11" key="1">
    <citation type="submission" date="2016-06" db="EMBL/GenBank/DDBJ databases">
        <authorList>
            <person name="Kjaerup R.B."/>
            <person name="Dalgaard T.S."/>
            <person name="Juul-Madsen H.R."/>
        </authorList>
    </citation>
    <scope>NUCLEOTIDE SEQUENCE [LARGE SCALE GENOMIC DNA]</scope>
    <source>
        <strain evidence="10 11">DSM 43913</strain>
    </source>
</reference>
<evidence type="ECO:0000256" key="3">
    <source>
        <dbReference type="ARBA" id="ARBA00022723"/>
    </source>
</evidence>
<dbReference type="InterPro" id="IPR001080">
    <property type="entry name" value="3Fe4S_ferredoxin"/>
</dbReference>
<proteinExistence type="predicted"/>
<dbReference type="PANTHER" id="PTHR36923">
    <property type="entry name" value="FERREDOXIN"/>
    <property type="match status" value="1"/>
</dbReference>
<comment type="cofactor">
    <cofactor evidence="1">
        <name>[3Fe-4S] cluster</name>
        <dbReference type="ChEBI" id="CHEBI:21137"/>
    </cofactor>
</comment>
<evidence type="ECO:0000256" key="8">
    <source>
        <dbReference type="RuleBase" id="RU368020"/>
    </source>
</evidence>
<dbReference type="RefSeq" id="WP_089003763.1">
    <property type="nucleotide sequence ID" value="NZ_JBEPBY010000003.1"/>
</dbReference>
<keyword evidence="5 8" id="KW-0408">Iron</keyword>
<dbReference type="GO" id="GO:0051538">
    <property type="term" value="F:3 iron, 4 sulfur cluster binding"/>
    <property type="evidence" value="ECO:0007669"/>
    <property type="project" value="UniProtKB-KW"/>
</dbReference>
<dbReference type="GO" id="GO:0005506">
    <property type="term" value="F:iron ion binding"/>
    <property type="evidence" value="ECO:0007669"/>
    <property type="project" value="UniProtKB-UniRule"/>
</dbReference>
<dbReference type="InterPro" id="IPR010693">
    <property type="entry name" value="Divergent_4Fe-4S_mono-cluster"/>
</dbReference>
<keyword evidence="3 8" id="KW-0479">Metal-binding</keyword>
<sequence>MRLVVDRELCVGAGQCALSTPELFDQGDDGRVVLRRTLPEGELAAKSRTAVDLCPSGALTLTDD</sequence>
<evidence type="ECO:0000256" key="4">
    <source>
        <dbReference type="ARBA" id="ARBA00022982"/>
    </source>
</evidence>
<dbReference type="PANTHER" id="PTHR36923:SF3">
    <property type="entry name" value="FERREDOXIN"/>
    <property type="match status" value="1"/>
</dbReference>
<evidence type="ECO:0000256" key="6">
    <source>
        <dbReference type="ARBA" id="ARBA00023014"/>
    </source>
</evidence>
<evidence type="ECO:0000256" key="5">
    <source>
        <dbReference type="ARBA" id="ARBA00023004"/>
    </source>
</evidence>
<dbReference type="GeneID" id="95805075"/>
<keyword evidence="7" id="KW-0003">3Fe-4S</keyword>
<keyword evidence="4 8" id="KW-0249">Electron transport</keyword>
<evidence type="ECO:0000313" key="10">
    <source>
        <dbReference type="EMBL" id="SCG19057.1"/>
    </source>
</evidence>
<dbReference type="InterPro" id="IPR051269">
    <property type="entry name" value="Fe-S_cluster_ET"/>
</dbReference>
<name>A0A1C5GH33_MICEH</name>
<comment type="function">
    <text evidence="8">Ferredoxins are iron-sulfur proteins that transfer electrons in a wide variety of metabolic reactions.</text>
</comment>
<feature type="domain" description="4Fe-4S ferredoxin-type" evidence="9">
    <location>
        <begin position="1"/>
        <end position="29"/>
    </location>
</feature>
<dbReference type="EMBL" id="LT607733">
    <property type="protein sequence ID" value="SCG19057.1"/>
    <property type="molecule type" value="Genomic_DNA"/>
</dbReference>
<dbReference type="Gene3D" id="3.30.70.20">
    <property type="match status" value="1"/>
</dbReference>
<accession>A0A1C5GH33</accession>
<keyword evidence="6 8" id="KW-0411">Iron-sulfur</keyword>
<gene>
    <name evidence="10" type="ORF">GA0070610_5417</name>
</gene>
<dbReference type="InterPro" id="IPR017896">
    <property type="entry name" value="4Fe4S_Fe-S-bd"/>
</dbReference>
<keyword evidence="11" id="KW-1185">Reference proteome</keyword>
<dbReference type="Pfam" id="PF06902">
    <property type="entry name" value="Fer4_19"/>
    <property type="match status" value="1"/>
</dbReference>
<protein>
    <recommendedName>
        <fullName evidence="8">Ferredoxin</fullName>
    </recommendedName>
</protein>
<keyword evidence="2 8" id="KW-0813">Transport</keyword>